<dbReference type="InterPro" id="IPR002119">
    <property type="entry name" value="Histone_H2A"/>
</dbReference>
<evidence type="ECO:0000313" key="2">
    <source>
        <dbReference type="Proteomes" id="UP000499080"/>
    </source>
</evidence>
<dbReference type="AlphaFoldDB" id="A0A4Y2EXV8"/>
<dbReference type="GO" id="GO:0030527">
    <property type="term" value="F:structural constituent of chromatin"/>
    <property type="evidence" value="ECO:0007669"/>
    <property type="project" value="InterPro"/>
</dbReference>
<dbReference type="EMBL" id="BGPR01000750">
    <property type="protein sequence ID" value="GBM34082.1"/>
    <property type="molecule type" value="Genomic_DNA"/>
</dbReference>
<dbReference type="PANTHER" id="PTHR23430">
    <property type="entry name" value="HISTONE H2A"/>
    <property type="match status" value="1"/>
</dbReference>
<dbReference type="OrthoDB" id="6427901at2759"/>
<accession>A0A4Y2EXV8</accession>
<reference evidence="1 2" key="1">
    <citation type="journal article" date="2019" name="Sci. Rep.">
        <title>Orb-weaving spider Araneus ventricosus genome elucidates the spidroin gene catalogue.</title>
        <authorList>
            <person name="Kono N."/>
            <person name="Nakamura H."/>
            <person name="Ohtoshi R."/>
            <person name="Moran D.A.P."/>
            <person name="Shinohara A."/>
            <person name="Yoshida Y."/>
            <person name="Fujiwara M."/>
            <person name="Mori M."/>
            <person name="Tomita M."/>
            <person name="Arakawa K."/>
        </authorList>
    </citation>
    <scope>NUCLEOTIDE SEQUENCE [LARGE SCALE GENOMIC DNA]</scope>
</reference>
<dbReference type="InterPro" id="IPR009072">
    <property type="entry name" value="Histone-fold"/>
</dbReference>
<dbReference type="GO" id="GO:0000786">
    <property type="term" value="C:nucleosome"/>
    <property type="evidence" value="ECO:0007669"/>
    <property type="project" value="InterPro"/>
</dbReference>
<evidence type="ECO:0000313" key="1">
    <source>
        <dbReference type="EMBL" id="GBM34082.1"/>
    </source>
</evidence>
<sequence>MPHRGGKSVPFFLPTQNVYDVLLESFPNKVNPQSAVYLTAVVEYMTAEILEAASKKAKERRSHLVTLEDITYAMHNDPELKKAFPVTGDGNSK</sequence>
<evidence type="ECO:0008006" key="3">
    <source>
        <dbReference type="Google" id="ProtNLM"/>
    </source>
</evidence>
<comment type="caution">
    <text evidence="1">The sequence shown here is derived from an EMBL/GenBank/DDBJ whole genome shotgun (WGS) entry which is preliminary data.</text>
</comment>
<proteinExistence type="predicted"/>
<dbReference type="GO" id="GO:0046982">
    <property type="term" value="F:protein heterodimerization activity"/>
    <property type="evidence" value="ECO:0007669"/>
    <property type="project" value="InterPro"/>
</dbReference>
<name>A0A4Y2EXV8_ARAVE</name>
<dbReference type="Proteomes" id="UP000499080">
    <property type="component" value="Unassembled WGS sequence"/>
</dbReference>
<dbReference type="CDD" id="cd22915">
    <property type="entry name" value="HFD_SOS1_rpt2"/>
    <property type="match status" value="1"/>
</dbReference>
<keyword evidence="2" id="KW-1185">Reference proteome</keyword>
<dbReference type="SUPFAM" id="SSF47113">
    <property type="entry name" value="Histone-fold"/>
    <property type="match status" value="1"/>
</dbReference>
<organism evidence="1 2">
    <name type="scientific">Araneus ventricosus</name>
    <name type="common">Orbweaver spider</name>
    <name type="synonym">Epeira ventricosa</name>
    <dbReference type="NCBI Taxonomy" id="182803"/>
    <lineage>
        <taxon>Eukaryota</taxon>
        <taxon>Metazoa</taxon>
        <taxon>Ecdysozoa</taxon>
        <taxon>Arthropoda</taxon>
        <taxon>Chelicerata</taxon>
        <taxon>Arachnida</taxon>
        <taxon>Araneae</taxon>
        <taxon>Araneomorphae</taxon>
        <taxon>Entelegynae</taxon>
        <taxon>Araneoidea</taxon>
        <taxon>Araneidae</taxon>
        <taxon>Araneus</taxon>
    </lineage>
</organism>
<dbReference type="GO" id="GO:0003677">
    <property type="term" value="F:DNA binding"/>
    <property type="evidence" value="ECO:0007669"/>
    <property type="project" value="InterPro"/>
</dbReference>
<protein>
    <recommendedName>
        <fullName evidence="3">Histone H2A</fullName>
    </recommendedName>
</protein>
<dbReference type="Gene3D" id="1.10.20.10">
    <property type="entry name" value="Histone, subunit A"/>
    <property type="match status" value="1"/>
</dbReference>
<gene>
    <name evidence="1" type="ORF">AVEN_225607_1</name>
</gene>
<dbReference type="PRINTS" id="PR00620">
    <property type="entry name" value="HISTONEH2A"/>
</dbReference>